<keyword evidence="1" id="KW-0812">Transmembrane</keyword>
<dbReference type="RefSeq" id="WP_369204478.1">
    <property type="nucleotide sequence ID" value="NZ_JBFNXQ010000013.1"/>
</dbReference>
<name>A0ABV3XC79_9ACTN</name>
<proteinExistence type="predicted"/>
<evidence type="ECO:0000313" key="3">
    <source>
        <dbReference type="Proteomes" id="UP001560045"/>
    </source>
</evidence>
<feature type="transmembrane region" description="Helical" evidence="1">
    <location>
        <begin position="60"/>
        <end position="78"/>
    </location>
</feature>
<dbReference type="Proteomes" id="UP001560045">
    <property type="component" value="Unassembled WGS sequence"/>
</dbReference>
<gene>
    <name evidence="2" type="ORF">ABQ292_06580</name>
</gene>
<organism evidence="2 3">
    <name type="scientific">Geodermatophilus maliterrae</name>
    <dbReference type="NCBI Taxonomy" id="3162531"/>
    <lineage>
        <taxon>Bacteria</taxon>
        <taxon>Bacillati</taxon>
        <taxon>Actinomycetota</taxon>
        <taxon>Actinomycetes</taxon>
        <taxon>Geodermatophilales</taxon>
        <taxon>Geodermatophilaceae</taxon>
        <taxon>Geodermatophilus</taxon>
    </lineage>
</organism>
<feature type="transmembrane region" description="Helical" evidence="1">
    <location>
        <begin position="120"/>
        <end position="139"/>
    </location>
</feature>
<protein>
    <submittedName>
        <fullName evidence="2">Uncharacterized protein</fullName>
    </submittedName>
</protein>
<keyword evidence="1" id="KW-0472">Membrane</keyword>
<feature type="transmembrane region" description="Helical" evidence="1">
    <location>
        <begin position="90"/>
        <end position="111"/>
    </location>
</feature>
<keyword evidence="1" id="KW-1133">Transmembrane helix</keyword>
<reference evidence="2 3" key="1">
    <citation type="submission" date="2024-06" db="EMBL/GenBank/DDBJ databases">
        <title>Draft genome sequence of Geodermatophilus badlandi, a novel member of the Geodermatophilaceae isolated from badland sedimentary rocks in the Red desert, Wyoming, USA.</title>
        <authorList>
            <person name="Ben Tekaya S."/>
            <person name="Nouioui I."/>
            <person name="Flores G.M."/>
            <person name="Shaal M.N."/>
            <person name="Bredoire F."/>
            <person name="Basile F."/>
            <person name="Van Diepen L."/>
            <person name="Ward N.L."/>
        </authorList>
    </citation>
    <scope>NUCLEOTIDE SEQUENCE [LARGE SCALE GENOMIC DNA]</scope>
    <source>
        <strain evidence="2 3">WL48A</strain>
    </source>
</reference>
<sequence>MTVLAGALFEEPVAVFTRDGSSLGGLPWYSGSVSMLNTMVWAAVTALALLVAWLEPRDRLRLTVLGGFVLVLAADDALQLHESVGPENGVPQKVFLALYAVTAVLLLVLFLRGGRRGPTIAFLSGGALLAVSIVFDQLVDRQILIVEDGTKLLGAIVWLTVPVLAVSRRARHDRPLPARDGSVDLPPAVDRPVLHREHQEA</sequence>
<feature type="transmembrane region" description="Helical" evidence="1">
    <location>
        <begin position="151"/>
        <end position="167"/>
    </location>
</feature>
<evidence type="ECO:0000313" key="2">
    <source>
        <dbReference type="EMBL" id="MEX5718032.1"/>
    </source>
</evidence>
<dbReference type="EMBL" id="JBFNXQ010000013">
    <property type="protein sequence ID" value="MEX5718032.1"/>
    <property type="molecule type" value="Genomic_DNA"/>
</dbReference>
<accession>A0ABV3XC79</accession>
<evidence type="ECO:0000256" key="1">
    <source>
        <dbReference type="SAM" id="Phobius"/>
    </source>
</evidence>
<keyword evidence="3" id="KW-1185">Reference proteome</keyword>
<feature type="transmembrane region" description="Helical" evidence="1">
    <location>
        <begin position="33"/>
        <end position="53"/>
    </location>
</feature>
<comment type="caution">
    <text evidence="2">The sequence shown here is derived from an EMBL/GenBank/DDBJ whole genome shotgun (WGS) entry which is preliminary data.</text>
</comment>